<name>A0A0P1ANB2_PLAHL</name>
<evidence type="ECO:0000256" key="1">
    <source>
        <dbReference type="SAM" id="MobiDB-lite"/>
    </source>
</evidence>
<evidence type="ECO:0000313" key="2">
    <source>
        <dbReference type="EMBL" id="CEG42986.1"/>
    </source>
</evidence>
<dbReference type="RefSeq" id="XP_024579355.1">
    <property type="nucleotide sequence ID" value="XM_024728928.1"/>
</dbReference>
<feature type="compositionally biased region" description="Basic and acidic residues" evidence="1">
    <location>
        <begin position="40"/>
        <end position="55"/>
    </location>
</feature>
<organism evidence="2 3">
    <name type="scientific">Plasmopara halstedii</name>
    <name type="common">Downy mildew of sunflower</name>
    <dbReference type="NCBI Taxonomy" id="4781"/>
    <lineage>
        <taxon>Eukaryota</taxon>
        <taxon>Sar</taxon>
        <taxon>Stramenopiles</taxon>
        <taxon>Oomycota</taxon>
        <taxon>Peronosporomycetes</taxon>
        <taxon>Peronosporales</taxon>
        <taxon>Peronosporaceae</taxon>
        <taxon>Plasmopara</taxon>
    </lineage>
</organism>
<dbReference type="Proteomes" id="UP000054928">
    <property type="component" value="Unassembled WGS sequence"/>
</dbReference>
<accession>A0A0P1ANB2</accession>
<keyword evidence="3" id="KW-1185">Reference proteome</keyword>
<dbReference type="STRING" id="4781.A0A0P1ANB2"/>
<dbReference type="EMBL" id="CCYD01000653">
    <property type="protein sequence ID" value="CEG42986.1"/>
    <property type="molecule type" value="Genomic_DNA"/>
</dbReference>
<feature type="region of interest" description="Disordered" evidence="1">
    <location>
        <begin position="40"/>
        <end position="60"/>
    </location>
</feature>
<sequence>MLPVFDANTCKNRHTFYVKQWLNTVLFCADGLKDLLEGDEPSQKRLESGDDHLSLDDDDDMKEEAYESLEICEDEDNNDDDDFTGNDNEKINVAYCNA</sequence>
<evidence type="ECO:0000313" key="3">
    <source>
        <dbReference type="Proteomes" id="UP000054928"/>
    </source>
</evidence>
<proteinExistence type="predicted"/>
<reference evidence="3" key="1">
    <citation type="submission" date="2014-09" db="EMBL/GenBank/DDBJ databases">
        <authorList>
            <person name="Sharma Rahul"/>
            <person name="Thines Marco"/>
        </authorList>
    </citation>
    <scope>NUCLEOTIDE SEQUENCE [LARGE SCALE GENOMIC DNA]</scope>
</reference>
<dbReference type="AlphaFoldDB" id="A0A0P1ANB2"/>
<dbReference type="GeneID" id="36408271"/>
<protein>
    <submittedName>
        <fullName evidence="2">Uncharacterized protein</fullName>
    </submittedName>
</protein>